<evidence type="ECO:0000313" key="3">
    <source>
        <dbReference type="Proteomes" id="UP000006729"/>
    </source>
</evidence>
<dbReference type="Proteomes" id="UP000006729">
    <property type="component" value="Chromosome 14"/>
</dbReference>
<name>A0A2K1XNW0_POPTR</name>
<protein>
    <recommendedName>
        <fullName evidence="1">BSD domain-containing protein</fullName>
    </recommendedName>
</protein>
<gene>
    <name evidence="2" type="ORF">POPTR_014G023301v4</name>
</gene>
<evidence type="ECO:0000313" key="2">
    <source>
        <dbReference type="EMBL" id="PNT02450.2"/>
    </source>
</evidence>
<organism evidence="2 3">
    <name type="scientific">Populus trichocarpa</name>
    <name type="common">Western balsam poplar</name>
    <name type="synonym">Populus balsamifera subsp. trichocarpa</name>
    <dbReference type="NCBI Taxonomy" id="3694"/>
    <lineage>
        <taxon>Eukaryota</taxon>
        <taxon>Viridiplantae</taxon>
        <taxon>Streptophyta</taxon>
        <taxon>Embryophyta</taxon>
        <taxon>Tracheophyta</taxon>
        <taxon>Spermatophyta</taxon>
        <taxon>Magnoliopsida</taxon>
        <taxon>eudicotyledons</taxon>
        <taxon>Gunneridae</taxon>
        <taxon>Pentapetalae</taxon>
        <taxon>rosids</taxon>
        <taxon>fabids</taxon>
        <taxon>Malpighiales</taxon>
        <taxon>Salicaceae</taxon>
        <taxon>Saliceae</taxon>
        <taxon>Populus</taxon>
    </lineage>
</organism>
<dbReference type="PROSITE" id="PS50858">
    <property type="entry name" value="BSD"/>
    <property type="match status" value="1"/>
</dbReference>
<dbReference type="Gene3D" id="1.10.3970.10">
    <property type="entry name" value="BSD domain"/>
    <property type="match status" value="1"/>
</dbReference>
<evidence type="ECO:0000259" key="1">
    <source>
        <dbReference type="PROSITE" id="PS50858"/>
    </source>
</evidence>
<comment type="caution">
    <text evidence="2">The sequence shown here is derived from an EMBL/GenBank/DDBJ whole genome shotgun (WGS) entry which is preliminary data.</text>
</comment>
<dbReference type="ExpressionAtlas" id="A0A2K1XNW0">
    <property type="expression patterns" value="baseline and differential"/>
</dbReference>
<keyword evidence="3" id="KW-1185">Reference proteome</keyword>
<dbReference type="InParanoid" id="A0A2K1XNW0"/>
<dbReference type="EMBL" id="CM009303">
    <property type="protein sequence ID" value="PNT02450.2"/>
    <property type="molecule type" value="Genomic_DNA"/>
</dbReference>
<accession>A0A2K1XNW0</accession>
<dbReference type="SMART" id="SM00751">
    <property type="entry name" value="BSD"/>
    <property type="match status" value="1"/>
</dbReference>
<dbReference type="PANTHER" id="PTHR31923">
    <property type="entry name" value="BSD DOMAIN-CONTAINING PROTEIN"/>
    <property type="match status" value="1"/>
</dbReference>
<dbReference type="FunCoup" id="A0A2K1XNW0">
    <property type="interactions" value="523"/>
</dbReference>
<reference evidence="2 3" key="1">
    <citation type="journal article" date="2006" name="Science">
        <title>The genome of black cottonwood, Populus trichocarpa (Torr. &amp; Gray).</title>
        <authorList>
            <person name="Tuskan G.A."/>
            <person name="Difazio S."/>
            <person name="Jansson S."/>
            <person name="Bohlmann J."/>
            <person name="Grigoriev I."/>
            <person name="Hellsten U."/>
            <person name="Putnam N."/>
            <person name="Ralph S."/>
            <person name="Rombauts S."/>
            <person name="Salamov A."/>
            <person name="Schein J."/>
            <person name="Sterck L."/>
            <person name="Aerts A."/>
            <person name="Bhalerao R.R."/>
            <person name="Bhalerao R.P."/>
            <person name="Blaudez D."/>
            <person name="Boerjan W."/>
            <person name="Brun A."/>
            <person name="Brunner A."/>
            <person name="Busov V."/>
            <person name="Campbell M."/>
            <person name="Carlson J."/>
            <person name="Chalot M."/>
            <person name="Chapman J."/>
            <person name="Chen G.L."/>
            <person name="Cooper D."/>
            <person name="Coutinho P.M."/>
            <person name="Couturier J."/>
            <person name="Covert S."/>
            <person name="Cronk Q."/>
            <person name="Cunningham R."/>
            <person name="Davis J."/>
            <person name="Degroeve S."/>
            <person name="Dejardin A."/>
            <person name="Depamphilis C."/>
            <person name="Detter J."/>
            <person name="Dirks B."/>
            <person name="Dubchak I."/>
            <person name="Duplessis S."/>
            <person name="Ehlting J."/>
            <person name="Ellis B."/>
            <person name="Gendler K."/>
            <person name="Goodstein D."/>
            <person name="Gribskov M."/>
            <person name="Grimwood J."/>
            <person name="Groover A."/>
            <person name="Gunter L."/>
            <person name="Hamberger B."/>
            <person name="Heinze B."/>
            <person name="Helariutta Y."/>
            <person name="Henrissat B."/>
            <person name="Holligan D."/>
            <person name="Holt R."/>
            <person name="Huang W."/>
            <person name="Islam-Faridi N."/>
            <person name="Jones S."/>
            <person name="Jones-Rhoades M."/>
            <person name="Jorgensen R."/>
            <person name="Joshi C."/>
            <person name="Kangasjarvi J."/>
            <person name="Karlsson J."/>
            <person name="Kelleher C."/>
            <person name="Kirkpatrick R."/>
            <person name="Kirst M."/>
            <person name="Kohler A."/>
            <person name="Kalluri U."/>
            <person name="Larimer F."/>
            <person name="Leebens-Mack J."/>
            <person name="Leple J.C."/>
            <person name="Locascio P."/>
            <person name="Lou Y."/>
            <person name="Lucas S."/>
            <person name="Martin F."/>
            <person name="Montanini B."/>
            <person name="Napoli C."/>
            <person name="Nelson D.R."/>
            <person name="Nelson C."/>
            <person name="Nieminen K."/>
            <person name="Nilsson O."/>
            <person name="Pereda V."/>
            <person name="Peter G."/>
            <person name="Philippe R."/>
            <person name="Pilate G."/>
            <person name="Poliakov A."/>
            <person name="Razumovskaya J."/>
            <person name="Richardson P."/>
            <person name="Rinaldi C."/>
            <person name="Ritland K."/>
            <person name="Rouze P."/>
            <person name="Ryaboy D."/>
            <person name="Schmutz J."/>
            <person name="Schrader J."/>
            <person name="Segerman B."/>
            <person name="Shin H."/>
            <person name="Siddiqui A."/>
            <person name="Sterky F."/>
            <person name="Terry A."/>
            <person name="Tsai C.J."/>
            <person name="Uberbacher E."/>
            <person name="Unneberg P."/>
            <person name="Vahala J."/>
            <person name="Wall K."/>
            <person name="Wessler S."/>
            <person name="Yang G."/>
            <person name="Yin T."/>
            <person name="Douglas C."/>
            <person name="Marra M."/>
            <person name="Sandberg G."/>
            <person name="Van de Peer Y."/>
            <person name="Rokhsar D."/>
        </authorList>
    </citation>
    <scope>NUCLEOTIDE SEQUENCE [LARGE SCALE GENOMIC DNA]</scope>
    <source>
        <strain evidence="3">cv. Nisqually</strain>
    </source>
</reference>
<dbReference type="InterPro" id="IPR035925">
    <property type="entry name" value="BSD_dom_sf"/>
</dbReference>
<dbReference type="SUPFAM" id="SSF140383">
    <property type="entry name" value="BSD domain-like"/>
    <property type="match status" value="1"/>
</dbReference>
<proteinExistence type="predicted"/>
<dbReference type="InterPro" id="IPR005607">
    <property type="entry name" value="BSD_dom"/>
</dbReference>
<dbReference type="AlphaFoldDB" id="A0A2K1XNW0"/>
<sequence>MEYQFPAVLQNCLGNSNGVLDRFKTQAIYSKIASLTQKWLGKDRQHSPYEIVKAKYNQSGAVNIHYTLGKEQQSICGDCRAMSNYF</sequence>
<dbReference type="Pfam" id="PF03909">
    <property type="entry name" value="BSD"/>
    <property type="match status" value="1"/>
</dbReference>
<dbReference type="PANTHER" id="PTHR31923:SF27">
    <property type="entry name" value="BSD DOMAIN-CONTAINING PROTEIN"/>
    <property type="match status" value="1"/>
</dbReference>